<dbReference type="PATRIC" id="fig|1638788.3.peg.6377"/>
<name>A0A0K1SAR2_9CHRO</name>
<evidence type="ECO:0000313" key="2">
    <source>
        <dbReference type="Proteomes" id="UP000068167"/>
    </source>
</evidence>
<proteinExistence type="predicted"/>
<dbReference type="KEGG" id="mpk:VL20_6350"/>
<reference evidence="1 2" key="1">
    <citation type="journal article" date="2016" name="Stand. Genomic Sci.">
        <title>Complete genome sequence and genomic characterization of Microcystis panniformis FACHB 1757 by third-generation sequencing.</title>
        <authorList>
            <person name="Zhang J.Y."/>
            <person name="Guan R."/>
            <person name="Zhang H.J."/>
            <person name="Li H."/>
            <person name="Xiao P."/>
            <person name="Yu G.L."/>
            <person name="Du L."/>
            <person name="Cao D.M."/>
            <person name="Zhu B.C."/>
            <person name="Li R.H."/>
            <person name="Lu Z.H."/>
        </authorList>
    </citation>
    <scope>NUCLEOTIDE SEQUENCE [LARGE SCALE GENOMIC DNA]</scope>
    <source>
        <strain evidence="1 2">FACHB-1757</strain>
    </source>
</reference>
<accession>A0A0K1SAR2</accession>
<dbReference type="Pfam" id="PF19477">
    <property type="entry name" value="DUF6014"/>
    <property type="match status" value="1"/>
</dbReference>
<evidence type="ECO:0008006" key="3">
    <source>
        <dbReference type="Google" id="ProtNLM"/>
    </source>
</evidence>
<sequence>MRDGSKNNVKLLQKLATKKMNQTLVNQQQFFQEIVQDIEQNKIAIAAKKLRQQEADSCEIPAQWLWKTAAALETNDWSILSEDFINLNFIGKNGYFLMIAPYRINRQGERQLTLSAIYGKIHQNSEPSIEQLESLTREKFGSLRQPIPRNLSFTEIASCGTVKGEKGEAFIVPHRWTFPNSVQGPALNNASEQKRRFSGSSYECIRKIFEPETADLLLGPLEDQINGERYRHLDTQFHEAGHASGLGFDLKLKNKLFQNYTYAGVEEWRSDSLGFEFADCALPAEEAGKLVAVNFCIRFGLDAHRLGGLEKDVDVHASLISLEYLLQNDAIYLTKNGQLALRNISYTGLLKAVEMHRTKALSLTRRELNLNSPTGLFALYKVEIHPATQLIFQGLIVERCRGIWSELQ</sequence>
<evidence type="ECO:0000313" key="1">
    <source>
        <dbReference type="EMBL" id="AKV71096.1"/>
    </source>
</evidence>
<dbReference type="Proteomes" id="UP000068167">
    <property type="component" value="Chromosome"/>
</dbReference>
<dbReference type="AlphaFoldDB" id="A0A0K1SAR2"/>
<dbReference type="EMBL" id="CP011339">
    <property type="protein sequence ID" value="AKV71096.1"/>
    <property type="molecule type" value="Genomic_DNA"/>
</dbReference>
<dbReference type="InterPro" id="IPR046056">
    <property type="entry name" value="DUF6014"/>
</dbReference>
<organism evidence="1 2">
    <name type="scientific">Microcystis panniformis FACHB-1757</name>
    <dbReference type="NCBI Taxonomy" id="1638788"/>
    <lineage>
        <taxon>Bacteria</taxon>
        <taxon>Bacillati</taxon>
        <taxon>Cyanobacteriota</taxon>
        <taxon>Cyanophyceae</taxon>
        <taxon>Oscillatoriophycideae</taxon>
        <taxon>Chroococcales</taxon>
        <taxon>Microcystaceae</taxon>
        <taxon>Microcystis</taxon>
    </lineage>
</organism>
<protein>
    <recommendedName>
        <fullName evidence="3">McnG protein</fullName>
    </recommendedName>
</protein>
<keyword evidence="2" id="KW-1185">Reference proteome</keyword>
<gene>
    <name evidence="1" type="ORF">VL20_6350</name>
</gene>